<dbReference type="OrthoDB" id="114886at2"/>
<accession>A0A1E5GDX0</accession>
<dbReference type="Pfam" id="PF01874">
    <property type="entry name" value="CitG"/>
    <property type="match status" value="1"/>
</dbReference>
<proteinExistence type="inferred from homology"/>
<comment type="caution">
    <text evidence="6">The sequence shown here is derived from an EMBL/GenBank/DDBJ whole genome shotgun (WGS) entry which is preliminary data.</text>
</comment>
<keyword evidence="7" id="KW-1185">Reference proteome</keyword>
<dbReference type="PANTHER" id="PTHR30201:SF2">
    <property type="entry name" value="2-(5''-TRIPHOSPHORIBOSYL)-3'-DEPHOSPHOCOENZYME-A SYNTHASE"/>
    <property type="match status" value="1"/>
</dbReference>
<comment type="similarity">
    <text evidence="5">Belongs to the CitG/MdcB family.</text>
</comment>
<protein>
    <recommendedName>
        <fullName evidence="5">Probable 2-(5''-triphosphoribosyl)-3'-dephosphocoenzyme-A synthase</fullName>
        <shortName evidence="5">2-(5''-triphosphoribosyl)-3'-dephospho-CoA synthase</shortName>
        <ecNumber evidence="5">2.4.2.52</ecNumber>
    </recommendedName>
</protein>
<evidence type="ECO:0000256" key="3">
    <source>
        <dbReference type="ARBA" id="ARBA00022741"/>
    </source>
</evidence>
<evidence type="ECO:0000256" key="2">
    <source>
        <dbReference type="ARBA" id="ARBA00022679"/>
    </source>
</evidence>
<sequence>MKQQHKEASSQVIGEFALQALLYEAALYPKPGLVDPKSCGAHADMNYFTFIDSSTALAPFLIEYVHLGLIHNGTPLDLFEKVRALGQQAEIAMLNQTEGVNTHKGANFSFALLLSAVGKIMSEQQLKIPFSEQNTTAVFNYVKQMTQGLLSKDFASLAQKKQLSYGEKLYLEHGIVGIRGEAELGYPVLKTIALPFLRQHRKSEQRILFLLLLLHLMATTEDSNVINRGGIVAWRNVKKQASDLLQTFSIGSLEKDLEDALIRFDQQLIKENLSPGGSADLLALSFFFGRLEGLF</sequence>
<evidence type="ECO:0000313" key="7">
    <source>
        <dbReference type="Proteomes" id="UP000094068"/>
    </source>
</evidence>
<evidence type="ECO:0000313" key="6">
    <source>
        <dbReference type="EMBL" id="OEG10892.1"/>
    </source>
</evidence>
<dbReference type="RefSeq" id="WP_069646645.1">
    <property type="nucleotide sequence ID" value="NZ_MIJZ01000014.1"/>
</dbReference>
<dbReference type="GO" id="GO:0046917">
    <property type="term" value="F:triphosphoribosyl-dephospho-CoA synthase activity"/>
    <property type="evidence" value="ECO:0007669"/>
    <property type="project" value="UniProtKB-UniRule"/>
</dbReference>
<keyword evidence="2 5" id="KW-0808">Transferase</keyword>
<dbReference type="InterPro" id="IPR017551">
    <property type="entry name" value="TriPribosyl-deP-CoA_syn_CitG"/>
</dbReference>
<dbReference type="HAMAP" id="MF_00397">
    <property type="entry name" value="CitG"/>
    <property type="match status" value="1"/>
</dbReference>
<dbReference type="PANTHER" id="PTHR30201">
    <property type="entry name" value="TRIPHOSPHORIBOSYL-DEPHOSPHO-COA SYNTHASE"/>
    <property type="match status" value="1"/>
</dbReference>
<dbReference type="Proteomes" id="UP000094068">
    <property type="component" value="Unassembled WGS sequence"/>
</dbReference>
<dbReference type="STRING" id="903984.BCR21_11445"/>
<name>A0A1E5GDX0_9ENTE</name>
<dbReference type="GO" id="GO:0005524">
    <property type="term" value="F:ATP binding"/>
    <property type="evidence" value="ECO:0007669"/>
    <property type="project" value="UniProtKB-KW"/>
</dbReference>
<dbReference type="AlphaFoldDB" id="A0A1E5GDX0"/>
<organism evidence="6 7">
    <name type="scientific">Enterococcus ureasiticus</name>
    <dbReference type="NCBI Taxonomy" id="903984"/>
    <lineage>
        <taxon>Bacteria</taxon>
        <taxon>Bacillati</taxon>
        <taxon>Bacillota</taxon>
        <taxon>Bacilli</taxon>
        <taxon>Lactobacillales</taxon>
        <taxon>Enterococcaceae</taxon>
        <taxon>Enterococcus</taxon>
    </lineage>
</organism>
<dbReference type="GO" id="GO:0051191">
    <property type="term" value="P:prosthetic group biosynthetic process"/>
    <property type="evidence" value="ECO:0007669"/>
    <property type="project" value="TreeGrafter"/>
</dbReference>
<dbReference type="EC" id="2.4.2.52" evidence="5"/>
<comment type="catalytic activity">
    <reaction evidence="1 5">
        <text>3'-dephospho-CoA + ATP = 2'-(5''-triphospho-alpha-D-ribosyl)-3'-dephospho-CoA + adenine</text>
        <dbReference type="Rhea" id="RHEA:15117"/>
        <dbReference type="ChEBI" id="CHEBI:16708"/>
        <dbReference type="ChEBI" id="CHEBI:30616"/>
        <dbReference type="ChEBI" id="CHEBI:57328"/>
        <dbReference type="ChEBI" id="CHEBI:61378"/>
        <dbReference type="EC" id="2.4.2.52"/>
    </reaction>
</comment>
<keyword evidence="3 5" id="KW-0547">Nucleotide-binding</keyword>
<dbReference type="InterPro" id="IPR002736">
    <property type="entry name" value="CitG"/>
</dbReference>
<gene>
    <name evidence="5" type="primary">citG</name>
    <name evidence="6" type="ORF">BCR21_11445</name>
</gene>
<dbReference type="Gene3D" id="1.10.4200.10">
    <property type="entry name" value="Triphosphoribosyl-dephospho-CoA protein"/>
    <property type="match status" value="1"/>
</dbReference>
<evidence type="ECO:0000256" key="4">
    <source>
        <dbReference type="ARBA" id="ARBA00022840"/>
    </source>
</evidence>
<evidence type="ECO:0000256" key="5">
    <source>
        <dbReference type="HAMAP-Rule" id="MF_00397"/>
    </source>
</evidence>
<evidence type="ECO:0000256" key="1">
    <source>
        <dbReference type="ARBA" id="ARBA00001210"/>
    </source>
</evidence>
<dbReference type="EMBL" id="MIJZ01000014">
    <property type="protein sequence ID" value="OEG10892.1"/>
    <property type="molecule type" value="Genomic_DNA"/>
</dbReference>
<dbReference type="NCBIfam" id="TIGR03125">
    <property type="entry name" value="citrate_citG"/>
    <property type="match status" value="1"/>
</dbReference>
<keyword evidence="4 5" id="KW-0067">ATP-binding</keyword>
<reference evidence="7" key="1">
    <citation type="submission" date="2016-09" db="EMBL/GenBank/DDBJ databases">
        <authorList>
            <person name="Gulvik C.A."/>
        </authorList>
    </citation>
    <scope>NUCLEOTIDE SEQUENCE [LARGE SCALE GENOMIC DNA]</scope>
    <source>
        <strain evidence="7">DSM 23328</strain>
    </source>
</reference>